<dbReference type="SMART" id="SM00282">
    <property type="entry name" value="LamG"/>
    <property type="match status" value="3"/>
</dbReference>
<dbReference type="PANTHER" id="PTHR24033:SF224">
    <property type="entry name" value="C-TYPE LECTIN"/>
    <property type="match status" value="1"/>
</dbReference>
<evidence type="ECO:0000313" key="10">
    <source>
        <dbReference type="Proteomes" id="UP000504632"/>
    </source>
</evidence>
<feature type="disulfide bond" evidence="6">
    <location>
        <begin position="918"/>
        <end position="927"/>
    </location>
</feature>
<feature type="disulfide bond" evidence="6">
    <location>
        <begin position="786"/>
        <end position="795"/>
    </location>
</feature>
<dbReference type="FunFam" id="2.10.25.10:FF:000279">
    <property type="entry name" value="Neurogenic locus notch 1"/>
    <property type="match status" value="1"/>
</dbReference>
<dbReference type="Pfam" id="PF00008">
    <property type="entry name" value="EGF"/>
    <property type="match status" value="6"/>
</dbReference>
<feature type="disulfide bond" evidence="6">
    <location>
        <begin position="534"/>
        <end position="543"/>
    </location>
</feature>
<dbReference type="AlphaFoldDB" id="A0A6J2VEJ9"/>
<dbReference type="InterPro" id="IPR018097">
    <property type="entry name" value="EGF_Ca-bd_CS"/>
</dbReference>
<dbReference type="Gene3D" id="2.10.25.10">
    <property type="entry name" value="Laminin"/>
    <property type="match status" value="9"/>
</dbReference>
<dbReference type="GO" id="GO:0005509">
    <property type="term" value="F:calcium ion binding"/>
    <property type="evidence" value="ECO:0007669"/>
    <property type="project" value="InterPro"/>
</dbReference>
<feature type="domain" description="EGF-like" evidence="9">
    <location>
        <begin position="798"/>
        <end position="833"/>
    </location>
</feature>
<feature type="domain" description="EGF-like" evidence="9">
    <location>
        <begin position="508"/>
        <end position="544"/>
    </location>
</feature>
<evidence type="ECO:0000256" key="2">
    <source>
        <dbReference type="ARBA" id="ARBA00022729"/>
    </source>
</evidence>
<evidence type="ECO:0000256" key="3">
    <source>
        <dbReference type="ARBA" id="ARBA00022737"/>
    </source>
</evidence>
<evidence type="ECO:0000256" key="7">
    <source>
        <dbReference type="SAM" id="SignalP"/>
    </source>
</evidence>
<accession>A0A6J2VEJ9</accession>
<dbReference type="FunFam" id="2.60.120.200:FF:000081">
    <property type="entry name" value="Crumbs 1, cell polarity complex component"/>
    <property type="match status" value="1"/>
</dbReference>
<keyword evidence="5" id="KW-0325">Glycoprotein</keyword>
<dbReference type="Gene3D" id="2.60.120.200">
    <property type="match status" value="3"/>
</dbReference>
<feature type="domain" description="Laminin G" evidence="8">
    <location>
        <begin position="571"/>
        <end position="758"/>
    </location>
</feature>
<feature type="domain" description="EGF-like" evidence="9">
    <location>
        <begin position="835"/>
        <end position="871"/>
    </location>
</feature>
<feature type="disulfide bond" evidence="6">
    <location>
        <begin position="823"/>
        <end position="832"/>
    </location>
</feature>
<feature type="domain" description="EGF-like" evidence="9">
    <location>
        <begin position="61"/>
        <end position="101"/>
    </location>
</feature>
<feature type="chain" id="PRO_5026892106" evidence="7">
    <location>
        <begin position="23"/>
        <end position="1009"/>
    </location>
</feature>
<dbReference type="InterPro" id="IPR013032">
    <property type="entry name" value="EGF-like_CS"/>
</dbReference>
<keyword evidence="2 7" id="KW-0732">Signal</keyword>
<dbReference type="FunFam" id="2.10.25.10:FF:000252">
    <property type="entry name" value="Crumbs homolog 1 (Drosophila)"/>
    <property type="match status" value="1"/>
</dbReference>
<feature type="disulfide bond" evidence="6">
    <location>
        <begin position="91"/>
        <end position="100"/>
    </location>
</feature>
<feature type="domain" description="EGF-like" evidence="9">
    <location>
        <begin position="890"/>
        <end position="928"/>
    </location>
</feature>
<evidence type="ECO:0000256" key="6">
    <source>
        <dbReference type="PROSITE-ProRule" id="PRU00076"/>
    </source>
</evidence>
<dbReference type="InParanoid" id="A0A6J2VEJ9"/>
<feature type="domain" description="EGF-like" evidence="9">
    <location>
        <begin position="760"/>
        <end position="796"/>
    </location>
</feature>
<dbReference type="SUPFAM" id="SSF49899">
    <property type="entry name" value="Concanavalin A-like lectins/glucanases"/>
    <property type="match status" value="3"/>
</dbReference>
<dbReference type="SMART" id="SM00181">
    <property type="entry name" value="EGF"/>
    <property type="match status" value="9"/>
</dbReference>
<dbReference type="InterPro" id="IPR001791">
    <property type="entry name" value="Laminin_G"/>
</dbReference>
<keyword evidence="4 6" id="KW-1015">Disulfide bond</keyword>
<dbReference type="InterPro" id="IPR013320">
    <property type="entry name" value="ConA-like_dom_sf"/>
</dbReference>
<dbReference type="FunFam" id="2.10.25.10:FF:000173">
    <property type="entry name" value="Neurogenic locus notch protein 2"/>
    <property type="match status" value="1"/>
</dbReference>
<dbReference type="PROSITE" id="PS50026">
    <property type="entry name" value="EGF_3"/>
    <property type="match status" value="9"/>
</dbReference>
<dbReference type="CDD" id="cd00110">
    <property type="entry name" value="LamG"/>
    <property type="match status" value="3"/>
</dbReference>
<reference evidence="11" key="1">
    <citation type="submission" date="2025-08" db="UniProtKB">
        <authorList>
            <consortium name="RefSeq"/>
        </authorList>
    </citation>
    <scope>IDENTIFICATION</scope>
</reference>
<feature type="signal peptide" evidence="7">
    <location>
        <begin position="1"/>
        <end position="22"/>
    </location>
</feature>
<dbReference type="Pfam" id="PF12661">
    <property type="entry name" value="hEGF"/>
    <property type="match status" value="2"/>
</dbReference>
<feature type="domain" description="EGF-like" evidence="9">
    <location>
        <begin position="291"/>
        <end position="328"/>
    </location>
</feature>
<dbReference type="FunFam" id="2.10.25.10:FF:000122">
    <property type="entry name" value="Protein crumbs homolog 2"/>
    <property type="match status" value="1"/>
</dbReference>
<dbReference type="FunFam" id="2.10.25.10:FF:000109">
    <property type="entry name" value="Notch homolog 4, [Drosophila]"/>
    <property type="match status" value="1"/>
</dbReference>
<feature type="domain" description="Laminin G" evidence="8">
    <location>
        <begin position="334"/>
        <end position="506"/>
    </location>
</feature>
<name>A0A6J2VEJ9_CHACN</name>
<proteinExistence type="predicted"/>
<dbReference type="FunFam" id="2.10.25.10:FF:000348">
    <property type="entry name" value="Crumbs 1, cell polarity complex component"/>
    <property type="match status" value="1"/>
</dbReference>
<evidence type="ECO:0000256" key="1">
    <source>
        <dbReference type="ARBA" id="ARBA00022536"/>
    </source>
</evidence>
<dbReference type="Pfam" id="PF02210">
    <property type="entry name" value="Laminin_G_2"/>
    <property type="match status" value="3"/>
</dbReference>
<dbReference type="InterPro" id="IPR051830">
    <property type="entry name" value="NOTCH_homolog"/>
</dbReference>
<feature type="domain" description="EGF-like" evidence="9">
    <location>
        <begin position="23"/>
        <end position="59"/>
    </location>
</feature>
<keyword evidence="10" id="KW-1185">Reference proteome</keyword>
<dbReference type="FunFam" id="2.10.25.10:FF:000282">
    <property type="entry name" value="Crumbs cell polarity complex component 2"/>
    <property type="match status" value="1"/>
</dbReference>
<feature type="disulfide bond" evidence="6">
    <location>
        <begin position="802"/>
        <end position="812"/>
    </location>
</feature>
<feature type="disulfide bond" evidence="6">
    <location>
        <begin position="861"/>
        <end position="870"/>
    </location>
</feature>
<keyword evidence="3" id="KW-0677">Repeat</keyword>
<feature type="domain" description="EGF-like" evidence="9">
    <location>
        <begin position="930"/>
        <end position="966"/>
    </location>
</feature>
<feature type="disulfide bond" evidence="6">
    <location>
        <begin position="956"/>
        <end position="965"/>
    </location>
</feature>
<dbReference type="PROSITE" id="PS01187">
    <property type="entry name" value="EGF_CA"/>
    <property type="match status" value="1"/>
</dbReference>
<gene>
    <name evidence="11" type="primary">LOC115812284</name>
</gene>
<dbReference type="OrthoDB" id="283575at2759"/>
<dbReference type="PROSITE" id="PS01186">
    <property type="entry name" value="EGF_2"/>
    <property type="match status" value="5"/>
</dbReference>
<dbReference type="Proteomes" id="UP000504632">
    <property type="component" value="Chromosome 5"/>
</dbReference>
<dbReference type="RefSeq" id="XP_030630629.1">
    <property type="nucleotide sequence ID" value="XM_030774769.1"/>
</dbReference>
<dbReference type="SUPFAM" id="SSF57196">
    <property type="entry name" value="EGF/Laminin"/>
    <property type="match status" value="6"/>
</dbReference>
<evidence type="ECO:0000313" key="11">
    <source>
        <dbReference type="RefSeq" id="XP_030630629.1"/>
    </source>
</evidence>
<dbReference type="InterPro" id="IPR000152">
    <property type="entry name" value="EGF-type_Asp/Asn_hydroxyl_site"/>
</dbReference>
<sequence>MASVNVAIWIILFLCAGALCEASINSCYLEPCQNGGKCETQDGDYICHCSQLYGGKNCSVALVGCEHHRCQNGGTCIPYLSNGRHRYSCTCPRGFAGTRCQSSTTFSFQAGGFLHMQTTLANVNGPTNISLSFRTVQTNATLLQCRTEGQLSALELVNGRLEYSMKKDQETVALLQLPQELSDSRWHTVQISFQNSILKLTLLDESCTKKTCHQEAVVNIAEWNSMSELGSGQFEPSVVQAIYIGRTEEEGADPASYFVGCMQDVQLDSRLVVPGARMLAAKANVSIGCSDRDPCEENPCHNRGRCISRTWRSYICECHRPYEGEDCLEEYTAARFGNEDSESYAVFMVDDDPGDSVILSMFVRTRRPQGLLLVLANSTSQYLRLWLVGGKVRVQINNFESLSGQERIDDGHFHLVTVKTEQGKLTLFQSSKPQGIVSIRNVAIQPGDVVYAGGLPDRRASLAFGGYFKGCIQDLRMGSTHLQFYPIVAAVKSYNLQTLAKVTPGCTSDNSCSSNPCQNGGVCYSMWDDFTCSCPPNTAGQRCEEVKWCELSPCPSTAICRAHSLGFECIANITLRDDSSIITFRGNGKIHRYLNSISLQVRTRRRDATLLHAEKASDFITISIQDARLVLELQAGEGSSKLTVQSQDEISDGRWHSVLLAMENPALQFSTWTMVLDYHWDNMIISSAASGDLDFLREDVDILLGGLGPEAGGTLSGCLGPVEIGGLLLPFYAVTELNLPRPQDEQFERISGTPRYGCWGSDVCLQDPCQHGGVCEDHFDVFHCRCPTGWGGQRCEVRVNACSAEPCIHGNCSVNSGGYECLCELGYTGERCEVNLDVCAGNECGNGATCLRGLHHYTCLCPRNTTGPLCKQRIPELPWYIDRIPFPKLPVSFCGNEKWNYSCFNGGNCSSSERMCHCMPGFTGQWCEMDLDECASDPCLNGGFCRNLINRFQCVCEMSFAGDHCQIDVSDFYVYVFLLLWQNIFQLLSYLILRLDDDPEVEWNAGNEE</sequence>
<dbReference type="PANTHER" id="PTHR24033">
    <property type="entry name" value="EGF-LIKE DOMAIN-CONTAINING PROTEIN"/>
    <property type="match status" value="1"/>
</dbReference>
<dbReference type="PROSITE" id="PS00022">
    <property type="entry name" value="EGF_1"/>
    <property type="match status" value="9"/>
</dbReference>
<comment type="caution">
    <text evidence="6">Lacks conserved residue(s) required for the propagation of feature annotation.</text>
</comment>
<feature type="disulfide bond" evidence="6">
    <location>
        <begin position="49"/>
        <end position="58"/>
    </location>
</feature>
<dbReference type="CDD" id="cd00054">
    <property type="entry name" value="EGF_CA"/>
    <property type="match status" value="6"/>
</dbReference>
<feature type="domain" description="Laminin G" evidence="8">
    <location>
        <begin position="103"/>
        <end position="289"/>
    </location>
</feature>
<dbReference type="FunFam" id="2.60.120.200:FF:000055">
    <property type="entry name" value="Crumbs cell polarity complex component 1"/>
    <property type="match status" value="1"/>
</dbReference>
<dbReference type="InterPro" id="IPR001881">
    <property type="entry name" value="EGF-like_Ca-bd_dom"/>
</dbReference>
<dbReference type="PROSITE" id="PS50025">
    <property type="entry name" value="LAM_G_DOMAIN"/>
    <property type="match status" value="3"/>
</dbReference>
<organism evidence="10 11">
    <name type="scientific">Chanos chanos</name>
    <name type="common">Milkfish</name>
    <name type="synonym">Mugil chanos</name>
    <dbReference type="NCBI Taxonomy" id="29144"/>
    <lineage>
        <taxon>Eukaryota</taxon>
        <taxon>Metazoa</taxon>
        <taxon>Chordata</taxon>
        <taxon>Craniata</taxon>
        <taxon>Vertebrata</taxon>
        <taxon>Euteleostomi</taxon>
        <taxon>Actinopterygii</taxon>
        <taxon>Neopterygii</taxon>
        <taxon>Teleostei</taxon>
        <taxon>Ostariophysi</taxon>
        <taxon>Gonorynchiformes</taxon>
        <taxon>Chanidae</taxon>
        <taxon>Chanos</taxon>
    </lineage>
</organism>
<protein>
    <submittedName>
        <fullName evidence="11">Protein crumbs homolog 1-like</fullName>
    </submittedName>
</protein>
<dbReference type="InterPro" id="IPR000742">
    <property type="entry name" value="EGF"/>
</dbReference>
<evidence type="ECO:0000256" key="4">
    <source>
        <dbReference type="ARBA" id="ARBA00023157"/>
    </source>
</evidence>
<evidence type="ECO:0000259" key="8">
    <source>
        <dbReference type="PROSITE" id="PS50025"/>
    </source>
</evidence>
<evidence type="ECO:0000256" key="5">
    <source>
        <dbReference type="ARBA" id="ARBA00023180"/>
    </source>
</evidence>
<dbReference type="SMART" id="SM00179">
    <property type="entry name" value="EGF_CA"/>
    <property type="match status" value="8"/>
</dbReference>
<dbReference type="GeneID" id="115812284"/>
<dbReference type="PROSITE" id="PS00010">
    <property type="entry name" value="ASX_HYDROXYL"/>
    <property type="match status" value="2"/>
</dbReference>
<keyword evidence="1 6" id="KW-0245">EGF-like domain</keyword>
<evidence type="ECO:0000259" key="9">
    <source>
        <dbReference type="PROSITE" id="PS50026"/>
    </source>
</evidence>
<feature type="disulfide bond" evidence="6">
    <location>
        <begin position="318"/>
        <end position="327"/>
    </location>
</feature>